<dbReference type="InterPro" id="IPR036188">
    <property type="entry name" value="FAD/NAD-bd_sf"/>
</dbReference>
<dbReference type="Pfam" id="PF00890">
    <property type="entry name" value="FAD_binding_2"/>
    <property type="match status" value="1"/>
</dbReference>
<dbReference type="PANTHER" id="PTHR43400">
    <property type="entry name" value="FUMARATE REDUCTASE"/>
    <property type="match status" value="1"/>
</dbReference>
<dbReference type="InterPro" id="IPR027477">
    <property type="entry name" value="Succ_DH/fumarate_Rdtase_cat_sf"/>
</dbReference>
<keyword evidence="4" id="KW-0560">Oxidoreductase</keyword>
<sequence length="576" mass="62576">MKSDLSEQPELKAQVSRRNFMKAATIATAGAAIGTTVVTDANAQAWNEEYDVVVVGSGGAALAAAAAAVHNGARVKVLEKAELVGGTTIKSGGVYWIPNNPFMVADGIADRKEDALRYMSRCAFPHLYRPDSPTFGMTDHNYRLMEVLYDRGGKVLQEFSDIGALKSVRYPTYGYMPIPDYYANLPENKAPRGRSVHPADGKGEPGAGSDLVGQLQAFIEGRGAQIALETAVVRAVVDENRKVLGVVARTFDGTELNIRARKGVIFGSGGFTQNPDMRETYLRIPVLGGCAVPTNQGDFVKIAIDLGAQLGNMNEAWLQQEVLDEVLEFNSVPFGVFFLGGDSMVMVNKFGRRTCNEKTTYNERTRSHLVWDPARGEYVNRLQFMIFDDHARSFGGVMIPPPGEFVPPYIITADTLEDLAKKIDEKLASYEHQIGHFRLDGNFLDGLKETLVRFKGFAETGKDTDYLRGEAPIDQYFAPPKGFEVKGPNPWLHPISDKGPYYAIALAAGTLDTKGGAVYDEHSRVLDTHDQPIDGLYVAGNAGASPSGQSYWGAGGTLGLAITFGFIAGEHAARRS</sequence>
<protein>
    <submittedName>
        <fullName evidence="6">Oxidoreductase</fullName>
    </submittedName>
</protein>
<keyword evidence="2" id="KW-0285">Flavoprotein</keyword>
<dbReference type="EMBL" id="BAYX01000029">
    <property type="protein sequence ID" value="GAJ96993.1"/>
    <property type="molecule type" value="Genomic_DNA"/>
</dbReference>
<dbReference type="InterPro" id="IPR003953">
    <property type="entry name" value="FAD-dep_OxRdtase_2_FAD-bd"/>
</dbReference>
<dbReference type="RefSeq" id="WP_042477433.1">
    <property type="nucleotide sequence ID" value="NZ_BAYX01000029.1"/>
</dbReference>
<reference evidence="6 7" key="1">
    <citation type="submission" date="2014-05" db="EMBL/GenBank/DDBJ databases">
        <title>Whole genome shotgun sequence of Rhizobium rhizogenes NBRC 13257.</title>
        <authorList>
            <person name="Katano-Makiyama Y."/>
            <person name="Hosoyama A."/>
            <person name="Hashimoto M."/>
            <person name="Hosoyama Y."/>
            <person name="Noguchi M."/>
            <person name="Tsuchikane K."/>
            <person name="Kimura A."/>
            <person name="Ohji S."/>
            <person name="Ichikawa N."/>
            <person name="Yamazoe A."/>
            <person name="Fujita N."/>
        </authorList>
    </citation>
    <scope>NUCLEOTIDE SEQUENCE [LARGE SCALE GENOMIC DNA]</scope>
    <source>
        <strain evidence="6 7">NBRC 13257</strain>
    </source>
</reference>
<proteinExistence type="predicted"/>
<dbReference type="Gene3D" id="3.90.700.10">
    <property type="entry name" value="Succinate dehydrogenase/fumarate reductase flavoprotein, catalytic domain"/>
    <property type="match status" value="1"/>
</dbReference>
<dbReference type="Proteomes" id="UP000026941">
    <property type="component" value="Unassembled WGS sequence"/>
</dbReference>
<dbReference type="SUPFAM" id="SSF51905">
    <property type="entry name" value="FAD/NAD(P)-binding domain"/>
    <property type="match status" value="1"/>
</dbReference>
<keyword evidence="3" id="KW-0274">FAD</keyword>
<dbReference type="InterPro" id="IPR050315">
    <property type="entry name" value="FAD-oxidoreductase_2"/>
</dbReference>
<organism evidence="6 7">
    <name type="scientific">Rhizobium rhizogenes NBRC 13257</name>
    <dbReference type="NCBI Taxonomy" id="1220581"/>
    <lineage>
        <taxon>Bacteria</taxon>
        <taxon>Pseudomonadati</taxon>
        <taxon>Pseudomonadota</taxon>
        <taxon>Alphaproteobacteria</taxon>
        <taxon>Hyphomicrobiales</taxon>
        <taxon>Rhizobiaceae</taxon>
        <taxon>Rhizobium/Agrobacterium group</taxon>
        <taxon>Rhizobium</taxon>
    </lineage>
</organism>
<dbReference type="GO" id="GO:0016491">
    <property type="term" value="F:oxidoreductase activity"/>
    <property type="evidence" value="ECO:0007669"/>
    <property type="project" value="UniProtKB-KW"/>
</dbReference>
<accession>A0AA87Q8H3</accession>
<gene>
    <name evidence="6" type="ORF">RRH01S_29_00200</name>
</gene>
<dbReference type="PROSITE" id="PS51318">
    <property type="entry name" value="TAT"/>
    <property type="match status" value="1"/>
</dbReference>
<comment type="caution">
    <text evidence="6">The sequence shown here is derived from an EMBL/GenBank/DDBJ whole genome shotgun (WGS) entry which is preliminary data.</text>
</comment>
<evidence type="ECO:0000313" key="7">
    <source>
        <dbReference type="Proteomes" id="UP000026941"/>
    </source>
</evidence>
<dbReference type="GO" id="GO:0008202">
    <property type="term" value="P:steroid metabolic process"/>
    <property type="evidence" value="ECO:0007669"/>
    <property type="project" value="UniProtKB-ARBA"/>
</dbReference>
<name>A0AA87Q8H3_RHIRH</name>
<dbReference type="PANTHER" id="PTHR43400:SF10">
    <property type="entry name" value="3-OXOSTEROID 1-DEHYDROGENASE"/>
    <property type="match status" value="1"/>
</dbReference>
<dbReference type="SUPFAM" id="SSF56425">
    <property type="entry name" value="Succinate dehydrogenase/fumarate reductase flavoprotein, catalytic domain"/>
    <property type="match status" value="1"/>
</dbReference>
<dbReference type="NCBIfam" id="TIGR01409">
    <property type="entry name" value="TAT_signal_seq"/>
    <property type="match status" value="1"/>
</dbReference>
<evidence type="ECO:0000259" key="5">
    <source>
        <dbReference type="Pfam" id="PF00890"/>
    </source>
</evidence>
<dbReference type="AlphaFoldDB" id="A0AA87Q8H3"/>
<evidence type="ECO:0000256" key="3">
    <source>
        <dbReference type="ARBA" id="ARBA00022827"/>
    </source>
</evidence>
<dbReference type="InterPro" id="IPR006311">
    <property type="entry name" value="TAT_signal"/>
</dbReference>
<evidence type="ECO:0000256" key="1">
    <source>
        <dbReference type="ARBA" id="ARBA00001974"/>
    </source>
</evidence>
<comment type="cofactor">
    <cofactor evidence="1">
        <name>FAD</name>
        <dbReference type="ChEBI" id="CHEBI:57692"/>
    </cofactor>
</comment>
<dbReference type="Gene3D" id="3.50.50.60">
    <property type="entry name" value="FAD/NAD(P)-binding domain"/>
    <property type="match status" value="2"/>
</dbReference>
<evidence type="ECO:0000256" key="4">
    <source>
        <dbReference type="ARBA" id="ARBA00023002"/>
    </source>
</evidence>
<evidence type="ECO:0000256" key="2">
    <source>
        <dbReference type="ARBA" id="ARBA00022630"/>
    </source>
</evidence>
<dbReference type="InterPro" id="IPR019546">
    <property type="entry name" value="TAT_signal_bac_arc"/>
</dbReference>
<evidence type="ECO:0000313" key="6">
    <source>
        <dbReference type="EMBL" id="GAJ96993.1"/>
    </source>
</evidence>
<feature type="domain" description="FAD-dependent oxidoreductase 2 FAD-binding" evidence="5">
    <location>
        <begin position="51"/>
        <end position="558"/>
    </location>
</feature>